<protein>
    <submittedName>
        <fullName evidence="2">Uncharacterized protein</fullName>
    </submittedName>
</protein>
<dbReference type="AlphaFoldDB" id="A0AAE0S6T8"/>
<accession>A0AAE0S6T8</accession>
<reference evidence="2" key="2">
    <citation type="journal article" date="2021" name="Genome Biol. Evol.">
        <title>Developing a high-quality reference genome for a parasitic bivalve with doubly uniparental inheritance (Bivalvia: Unionida).</title>
        <authorList>
            <person name="Smith C.H."/>
        </authorList>
    </citation>
    <scope>NUCLEOTIDE SEQUENCE</scope>
    <source>
        <strain evidence="2">CHS0354</strain>
        <tissue evidence="2">Mantle</tissue>
    </source>
</reference>
<dbReference type="Proteomes" id="UP001195483">
    <property type="component" value="Unassembled WGS sequence"/>
</dbReference>
<gene>
    <name evidence="2" type="ORF">CHS0354_000900</name>
</gene>
<reference evidence="2" key="3">
    <citation type="submission" date="2023-05" db="EMBL/GenBank/DDBJ databases">
        <authorList>
            <person name="Smith C.H."/>
        </authorList>
    </citation>
    <scope>NUCLEOTIDE SEQUENCE</scope>
    <source>
        <strain evidence="2">CHS0354</strain>
        <tissue evidence="2">Mantle</tissue>
    </source>
</reference>
<evidence type="ECO:0000313" key="2">
    <source>
        <dbReference type="EMBL" id="KAK3586376.1"/>
    </source>
</evidence>
<name>A0AAE0S6T8_9BIVA</name>
<keyword evidence="1" id="KW-1133">Transmembrane helix</keyword>
<reference evidence="2" key="1">
    <citation type="journal article" date="2021" name="Genome Biol. Evol.">
        <title>A High-Quality Reference Genome for a Parasitic Bivalve with Doubly Uniparental Inheritance (Bivalvia: Unionida).</title>
        <authorList>
            <person name="Smith C.H."/>
        </authorList>
    </citation>
    <scope>NUCLEOTIDE SEQUENCE</scope>
    <source>
        <strain evidence="2">CHS0354</strain>
    </source>
</reference>
<keyword evidence="1" id="KW-0812">Transmembrane</keyword>
<feature type="transmembrane region" description="Helical" evidence="1">
    <location>
        <begin position="83"/>
        <end position="102"/>
    </location>
</feature>
<organism evidence="2 3">
    <name type="scientific">Potamilus streckersoni</name>
    <dbReference type="NCBI Taxonomy" id="2493646"/>
    <lineage>
        <taxon>Eukaryota</taxon>
        <taxon>Metazoa</taxon>
        <taxon>Spiralia</taxon>
        <taxon>Lophotrochozoa</taxon>
        <taxon>Mollusca</taxon>
        <taxon>Bivalvia</taxon>
        <taxon>Autobranchia</taxon>
        <taxon>Heteroconchia</taxon>
        <taxon>Palaeoheterodonta</taxon>
        <taxon>Unionida</taxon>
        <taxon>Unionoidea</taxon>
        <taxon>Unionidae</taxon>
        <taxon>Ambleminae</taxon>
        <taxon>Lampsilini</taxon>
        <taxon>Potamilus</taxon>
    </lineage>
</organism>
<proteinExistence type="predicted"/>
<evidence type="ECO:0000313" key="3">
    <source>
        <dbReference type="Proteomes" id="UP001195483"/>
    </source>
</evidence>
<evidence type="ECO:0000256" key="1">
    <source>
        <dbReference type="SAM" id="Phobius"/>
    </source>
</evidence>
<keyword evidence="3" id="KW-1185">Reference proteome</keyword>
<comment type="caution">
    <text evidence="2">The sequence shown here is derived from an EMBL/GenBank/DDBJ whole genome shotgun (WGS) entry which is preliminary data.</text>
</comment>
<feature type="non-terminal residue" evidence="2">
    <location>
        <position position="1"/>
    </location>
</feature>
<keyword evidence="1" id="KW-0472">Membrane</keyword>
<dbReference type="EMBL" id="JAEAOA010000095">
    <property type="protein sequence ID" value="KAK3586376.1"/>
    <property type="molecule type" value="Genomic_DNA"/>
</dbReference>
<sequence>IEEQYTTLCCWLINDTKITKLETSVMNLPIGRCGQTDVQEMGKSSVSQNIPYLKPVNIYQIFKTERQVLSGQYKRYYSSRTTFLHAVAIAILLAEESSLLFVTV</sequence>